<keyword evidence="2" id="KW-0677">Repeat</keyword>
<protein>
    <recommendedName>
        <fullName evidence="5">PA14 domain-containing protein</fullName>
    </recommendedName>
</protein>
<dbReference type="SMART" id="SM00261">
    <property type="entry name" value="FU"/>
    <property type="match status" value="6"/>
</dbReference>
<gene>
    <name evidence="6" type="ORF">ECRASSUSDP1_LOCUS27179</name>
</gene>
<feature type="transmembrane region" description="Helical" evidence="4">
    <location>
        <begin position="1196"/>
        <end position="1215"/>
    </location>
</feature>
<dbReference type="InterPro" id="IPR037524">
    <property type="entry name" value="PA14/GLEYA"/>
</dbReference>
<comment type="caution">
    <text evidence="6">The sequence shown here is derived from an EMBL/GenBank/DDBJ whole genome shotgun (WGS) entry which is preliminary data.</text>
</comment>
<reference evidence="6" key="1">
    <citation type="submission" date="2023-07" db="EMBL/GenBank/DDBJ databases">
        <authorList>
            <consortium name="AG Swart"/>
            <person name="Singh M."/>
            <person name="Singh A."/>
            <person name="Seah K."/>
            <person name="Emmerich C."/>
        </authorList>
    </citation>
    <scope>NUCLEOTIDE SEQUENCE</scope>
    <source>
        <strain evidence="6">DP1</strain>
    </source>
</reference>
<dbReference type="PANTHER" id="PTHR46130">
    <property type="entry name" value="LAMGL DOMAIN-CONTAINING PROTEIN"/>
    <property type="match status" value="1"/>
</dbReference>
<sequence length="1374" mass="150203">MRLVQFIGGLKRAILSDLIGSTKNKRANILKHPPDQLHSSLAKPANLETQRVILPSNTYSLKQIPNKIQDAKSERKVTQKAQIRKFSLFRIIFILLFCMTSLARKDSDSYKRTLSGATSGPNCVVSGNGTANIEPFKTYRIAVEARDASNVPIGTGGDVFVIEIYNQCNKDDLSRCTETGAYSVLSSPVVAQMQDNGDGTYHYDFRMENVGIITYFISLTKTGIKATFYPNIDLNSPAELTVYDPRLDYDWDNGSPISVVDMWSARFDFYFVPTTNEDYTFYTVHDDWISYTINNVYPSLDFSVSFRSTSTALPLISGNYYRFKFDYKEAVSSANCTLYFWTPTISQQVVPNSYLRYPAEDVGLSKYDIQVSCPDGYGPNSNTPPDACAEVCGDGKEIGNEKCDDNNTVGGDGCSADCSTVETGWVCSGGSSTTKDTCTQCTSGFYQDNPTNPENCVSICGDGFEVDAEKCDDNNIVSGDGCAADCSGVEAGWVCSGGSPTAKDTCTQCTAGFYQNDASNPETCVAQCGDGLEVGTEKCDDNNTIDGDGCSADCSTVEAGWVCSGGSSTTKDVCTQCAAGFYQDNPTNPENCVSRCGDGLEVGTEKCDDNNTISGDGCAADCSGVETGWVCSGGSSVSKDICTQCAAGFYQDDPTNPENCISRCGDGLEVGTEKCDDNNIMSGDGCAHDCSTVEAGWVCSGGSSTSKDTCIQCSPGFYQDSQLNPENCVSQCGDGLRVGTELCDDFNTDNGDGCSSNCAAIDSGYVCSGGSSTQSDTCTECTSGFYPNDALVPRTCVTQCGDGFRAGSEICDDSNTDDSDGCSSDCATIEPRYICAGGTVLTQDNCSQCGEGTIPNTAQDSCINVCGDGIVTNPEQCDDGNTEDGDGCSQDCISVESGWKCDDSMPSKCVKDYINIPLSSSEKAIQGSTIGITVGAVSLNIIGAILSKSSPNGAFASINQLQLLIMLLFLQTYLPSKIVNYLRSLTMSLINIDWPSFISFRYLIGLFSHPQSRDDLYIGSYESGSTLLNNSTLIAIILLYIPLHLLTLVITKCIQKSSKRTLKMIFNYTWRAFTFEIYVRTIFESFLNLCIPTFHELSQFKVTKSGAQRRSFFAALGFLALILIIVALTTCIWYFISKEKSQNTNTSNKSPKFLENELFSGLKPNWTSRFYPVLFFIRRILFSLLVTCFTFASRGIVCGCYLGVTTVYTVLIIIFRPYSSIKNKDNIQELVNEFFYIAFCGVIYMHRKQADWGSALTNTFYWSLISNNLINVLFSMICFIHTLCRKRSKTSSKVRKNVKKSKYKMDSKLPIQKKQKDEEIRMSNRRERPLSLHPLSSVGNSRITTLTKKTRMVVLRKPSHIGLRDDLFYHDNSF</sequence>
<keyword evidence="4" id="KW-0472">Membrane</keyword>
<evidence type="ECO:0000256" key="1">
    <source>
        <dbReference type="ARBA" id="ARBA00022729"/>
    </source>
</evidence>
<feature type="transmembrane region" description="Helical" evidence="4">
    <location>
        <begin position="1112"/>
        <end position="1136"/>
    </location>
</feature>
<dbReference type="InterPro" id="IPR009030">
    <property type="entry name" value="Growth_fac_rcpt_cys_sf"/>
</dbReference>
<feature type="transmembrane region" description="Helical" evidence="4">
    <location>
        <begin position="953"/>
        <end position="974"/>
    </location>
</feature>
<dbReference type="EMBL" id="CAMPGE010028039">
    <property type="protein sequence ID" value="CAI2385601.1"/>
    <property type="molecule type" value="Genomic_DNA"/>
</dbReference>
<dbReference type="SUPFAM" id="SSF57184">
    <property type="entry name" value="Growth factor receptor domain"/>
    <property type="match status" value="1"/>
</dbReference>
<organism evidence="6 7">
    <name type="scientific">Euplotes crassus</name>
    <dbReference type="NCBI Taxonomy" id="5936"/>
    <lineage>
        <taxon>Eukaryota</taxon>
        <taxon>Sar</taxon>
        <taxon>Alveolata</taxon>
        <taxon>Ciliophora</taxon>
        <taxon>Intramacronucleata</taxon>
        <taxon>Spirotrichea</taxon>
        <taxon>Hypotrichia</taxon>
        <taxon>Euplotida</taxon>
        <taxon>Euplotidae</taxon>
        <taxon>Moneuplotes</taxon>
    </lineage>
</organism>
<dbReference type="InterPro" id="IPR011936">
    <property type="entry name" value="Myxo_disulph_rpt"/>
</dbReference>
<feature type="transmembrane region" description="Helical" evidence="4">
    <location>
        <begin position="1170"/>
        <end position="1189"/>
    </location>
</feature>
<proteinExistence type="predicted"/>
<feature type="transmembrane region" description="Helical" evidence="4">
    <location>
        <begin position="1260"/>
        <end position="1283"/>
    </location>
</feature>
<keyword evidence="3" id="KW-1015">Disulfide bond</keyword>
<dbReference type="NCBIfam" id="TIGR02232">
    <property type="entry name" value="myxo_disulf_rpt"/>
    <property type="match status" value="8"/>
</dbReference>
<dbReference type="Pfam" id="PF07691">
    <property type="entry name" value="PA14"/>
    <property type="match status" value="1"/>
</dbReference>
<feature type="transmembrane region" description="Helical" evidence="4">
    <location>
        <begin position="1033"/>
        <end position="1054"/>
    </location>
</feature>
<dbReference type="InterPro" id="IPR043543">
    <property type="entry name" value="PAPPA/PAPPA2"/>
</dbReference>
<dbReference type="SUPFAM" id="SSF56988">
    <property type="entry name" value="Anthrax protective antigen"/>
    <property type="match status" value="1"/>
</dbReference>
<feature type="transmembrane region" description="Helical" evidence="4">
    <location>
        <begin position="86"/>
        <end position="103"/>
    </location>
</feature>
<dbReference type="GO" id="GO:0005615">
    <property type="term" value="C:extracellular space"/>
    <property type="evidence" value="ECO:0007669"/>
    <property type="project" value="TreeGrafter"/>
</dbReference>
<accession>A0AAD1Y569</accession>
<dbReference type="Proteomes" id="UP001295684">
    <property type="component" value="Unassembled WGS sequence"/>
</dbReference>
<dbReference type="PANTHER" id="PTHR46130:SF3">
    <property type="entry name" value="CHROMOSOME UNDETERMINED SCAFFOLD_33, WHOLE GENOME SHOTGUN SEQUENCE"/>
    <property type="match status" value="1"/>
</dbReference>
<dbReference type="PROSITE" id="PS51820">
    <property type="entry name" value="PA14"/>
    <property type="match status" value="1"/>
</dbReference>
<keyword evidence="7" id="KW-1185">Reference proteome</keyword>
<evidence type="ECO:0000313" key="6">
    <source>
        <dbReference type="EMBL" id="CAI2385601.1"/>
    </source>
</evidence>
<keyword evidence="4" id="KW-1133">Transmembrane helix</keyword>
<dbReference type="InterPro" id="IPR006212">
    <property type="entry name" value="Furin_repeat"/>
</dbReference>
<keyword evidence="4" id="KW-0812">Transmembrane</keyword>
<dbReference type="GO" id="GO:0006508">
    <property type="term" value="P:proteolysis"/>
    <property type="evidence" value="ECO:0007669"/>
    <property type="project" value="TreeGrafter"/>
</dbReference>
<name>A0AAD1Y569_EUPCR</name>
<dbReference type="GO" id="GO:0007166">
    <property type="term" value="P:cell surface receptor signaling pathway"/>
    <property type="evidence" value="ECO:0007669"/>
    <property type="project" value="TreeGrafter"/>
</dbReference>
<feature type="domain" description="PA14" evidence="5">
    <location>
        <begin position="219"/>
        <end position="354"/>
    </location>
</feature>
<keyword evidence="1" id="KW-0732">Signal</keyword>
<dbReference type="InterPro" id="IPR011658">
    <property type="entry name" value="PA14_dom"/>
</dbReference>
<dbReference type="GO" id="GO:0004222">
    <property type="term" value="F:metalloendopeptidase activity"/>
    <property type="evidence" value="ECO:0007669"/>
    <property type="project" value="TreeGrafter"/>
</dbReference>
<evidence type="ECO:0000256" key="4">
    <source>
        <dbReference type="SAM" id="Phobius"/>
    </source>
</evidence>
<evidence type="ECO:0000313" key="7">
    <source>
        <dbReference type="Proteomes" id="UP001295684"/>
    </source>
</evidence>
<evidence type="ECO:0000259" key="5">
    <source>
        <dbReference type="PROSITE" id="PS51820"/>
    </source>
</evidence>
<dbReference type="SMART" id="SM01411">
    <property type="entry name" value="Ephrin_rec_like"/>
    <property type="match status" value="4"/>
</dbReference>
<evidence type="ECO:0000256" key="2">
    <source>
        <dbReference type="ARBA" id="ARBA00022737"/>
    </source>
</evidence>
<dbReference type="Pfam" id="PF13948">
    <property type="entry name" value="DUF4215"/>
    <property type="match status" value="8"/>
</dbReference>
<dbReference type="Gene3D" id="3.90.182.10">
    <property type="entry name" value="Toxin - Anthrax Protective Antigen,domain 1"/>
    <property type="match status" value="1"/>
</dbReference>
<feature type="transmembrane region" description="Helical" evidence="4">
    <location>
        <begin position="924"/>
        <end position="946"/>
    </location>
</feature>
<evidence type="ECO:0000256" key="3">
    <source>
        <dbReference type="ARBA" id="ARBA00023157"/>
    </source>
</evidence>